<feature type="region of interest" description="Disordered" evidence="1">
    <location>
        <begin position="52"/>
        <end position="75"/>
    </location>
</feature>
<protein>
    <submittedName>
        <fullName evidence="2">Type VII secretion system-associated protein</fullName>
    </submittedName>
</protein>
<proteinExistence type="predicted"/>
<sequence>MTEPAGEEGMPDEPDVIGRFVLVVDPAWEPSSPDDEPPAEAVVGGWYFDEDGNNRRFQANPAYRPSRPGSPTDPVDAEMQLVVRGGTDGSTLIEVMRDAVFGVAVDEEGLVIVAPAPDDVPSVLVTTAAVHRERVQAAGWVEAGFADIVKALPDSGVDVLLNPGAPASMRLEGAILKQVPLEDDDED</sequence>
<organism evidence="2 3">
    <name type="scientific">Amycolatopsis pigmentata</name>
    <dbReference type="NCBI Taxonomy" id="450801"/>
    <lineage>
        <taxon>Bacteria</taxon>
        <taxon>Bacillati</taxon>
        <taxon>Actinomycetota</taxon>
        <taxon>Actinomycetes</taxon>
        <taxon>Pseudonocardiales</taxon>
        <taxon>Pseudonocardiaceae</taxon>
        <taxon>Amycolatopsis</taxon>
    </lineage>
</organism>
<comment type="caution">
    <text evidence="2">The sequence shown here is derived from an EMBL/GenBank/DDBJ whole genome shotgun (WGS) entry which is preliminary data.</text>
</comment>
<gene>
    <name evidence="2" type="ORF">ACFSXZ_30485</name>
</gene>
<dbReference type="RefSeq" id="WP_378268840.1">
    <property type="nucleotide sequence ID" value="NZ_JBHUKR010000020.1"/>
</dbReference>
<dbReference type="Proteomes" id="UP001597417">
    <property type="component" value="Unassembled WGS sequence"/>
</dbReference>
<reference evidence="3" key="1">
    <citation type="journal article" date="2019" name="Int. J. Syst. Evol. Microbiol.">
        <title>The Global Catalogue of Microorganisms (GCM) 10K type strain sequencing project: providing services to taxonomists for standard genome sequencing and annotation.</title>
        <authorList>
            <consortium name="The Broad Institute Genomics Platform"/>
            <consortium name="The Broad Institute Genome Sequencing Center for Infectious Disease"/>
            <person name="Wu L."/>
            <person name="Ma J."/>
        </authorList>
    </citation>
    <scope>NUCLEOTIDE SEQUENCE [LARGE SCALE GENOMIC DNA]</scope>
    <source>
        <strain evidence="3">CGMCC 4.7645</strain>
    </source>
</reference>
<dbReference type="InterPro" id="IPR047659">
    <property type="entry name" value="T7SS_assoc"/>
</dbReference>
<evidence type="ECO:0000256" key="1">
    <source>
        <dbReference type="SAM" id="MobiDB-lite"/>
    </source>
</evidence>
<dbReference type="NCBIfam" id="NF033532">
    <property type="entry name" value="lone7para_assoc"/>
    <property type="match status" value="1"/>
</dbReference>
<dbReference type="EMBL" id="JBHUKR010000020">
    <property type="protein sequence ID" value="MFD2420665.1"/>
    <property type="molecule type" value="Genomic_DNA"/>
</dbReference>
<evidence type="ECO:0000313" key="2">
    <source>
        <dbReference type="EMBL" id="MFD2420665.1"/>
    </source>
</evidence>
<evidence type="ECO:0000313" key="3">
    <source>
        <dbReference type="Proteomes" id="UP001597417"/>
    </source>
</evidence>
<keyword evidence="3" id="KW-1185">Reference proteome</keyword>
<name>A0ABW5G141_9PSEU</name>
<accession>A0ABW5G141</accession>